<keyword evidence="9" id="KW-0812">Transmembrane</keyword>
<evidence type="ECO:0000313" key="11">
    <source>
        <dbReference type="Proteomes" id="UP000079169"/>
    </source>
</evidence>
<dbReference type="PROSITE" id="PS50235">
    <property type="entry name" value="USP_3"/>
    <property type="match status" value="1"/>
</dbReference>
<reference evidence="12" key="1">
    <citation type="submission" date="2025-08" db="UniProtKB">
        <authorList>
            <consortium name="RefSeq"/>
        </authorList>
    </citation>
    <scope>IDENTIFICATION</scope>
</reference>
<dbReference type="GO" id="GO:0005634">
    <property type="term" value="C:nucleus"/>
    <property type="evidence" value="ECO:0007669"/>
    <property type="project" value="TreeGrafter"/>
</dbReference>
<dbReference type="InterPro" id="IPR038765">
    <property type="entry name" value="Papain-like_cys_pep_sf"/>
</dbReference>
<organism evidence="11 12">
    <name type="scientific">Diaphorina citri</name>
    <name type="common">Asian citrus psyllid</name>
    <dbReference type="NCBI Taxonomy" id="121845"/>
    <lineage>
        <taxon>Eukaryota</taxon>
        <taxon>Metazoa</taxon>
        <taxon>Ecdysozoa</taxon>
        <taxon>Arthropoda</taxon>
        <taxon>Hexapoda</taxon>
        <taxon>Insecta</taxon>
        <taxon>Pterygota</taxon>
        <taxon>Neoptera</taxon>
        <taxon>Paraneoptera</taxon>
        <taxon>Hemiptera</taxon>
        <taxon>Sternorrhyncha</taxon>
        <taxon>Psylloidea</taxon>
        <taxon>Psyllidae</taxon>
        <taxon>Diaphorininae</taxon>
        <taxon>Diaphorina</taxon>
    </lineage>
</organism>
<evidence type="ECO:0000259" key="10">
    <source>
        <dbReference type="PROSITE" id="PS50235"/>
    </source>
</evidence>
<name>A0A3Q0JKF4_DIACI</name>
<keyword evidence="5" id="KW-0833">Ubl conjugation pathway</keyword>
<sequence length="500" mass="55356">MRSKVDHYYGYNPSWYSSMESEHFVLIFGITCASLAIGAYVLFGPNFTSKKKTPVLGLQNLGQTCFMNTILQALGSCPIFIIWLDSQSETLGEVGQALRKILQIPRCAVCGHENPLKYDNFDSLSLHLPQRSTLGQTHSLTGLLEDFVDTEIINEFECEMCNKDRLRNSTVSNDLNSVEDSSSENGGNPTPGSLGNQTSQGIPTRPAKVLCDAVRTLRLGKLPPCLCLHIHRTFYSSHGAYKRQDYVDFPEYLVMDPYTLGWIDKDKSLLGDKLNESPSLNTSLVSLNGSVATLGSSGDPGNTIKPRRKPLSLNNTNVQSNCASSFRGRLVSQIRCAVCGHENPLKYDNFDSLSLHLPQRSTLGQTHSLTGLLEDFVDTEIINEFECEMCNKDRLRNSTVSNDLNSVEDSSSENGGNPTPGSLGNQTSQGIPTRPAKVLCDAVRTLRLGKLPPCLCLHIHRTFYSSHGAYKRQDYVDFPEYLVMDPYTYNAVLREKEVGG</sequence>
<evidence type="ECO:0000256" key="7">
    <source>
        <dbReference type="ARBA" id="ARBA00022807"/>
    </source>
</evidence>
<dbReference type="Proteomes" id="UP000079169">
    <property type="component" value="Unplaced"/>
</dbReference>
<protein>
    <recommendedName>
        <fullName evidence="3">ubiquitinyl hydrolase 1</fullName>
        <ecNumber evidence="3">3.4.19.12</ecNumber>
    </recommendedName>
</protein>
<proteinExistence type="inferred from homology"/>
<dbReference type="STRING" id="121845.A0A3Q0JKF4"/>
<evidence type="ECO:0000256" key="4">
    <source>
        <dbReference type="ARBA" id="ARBA00022670"/>
    </source>
</evidence>
<dbReference type="InterPro" id="IPR028889">
    <property type="entry name" value="USP"/>
</dbReference>
<dbReference type="GO" id="GO:0005829">
    <property type="term" value="C:cytosol"/>
    <property type="evidence" value="ECO:0007669"/>
    <property type="project" value="TreeGrafter"/>
</dbReference>
<keyword evidence="4" id="KW-0645">Protease</keyword>
<feature type="domain" description="USP" evidence="10">
    <location>
        <begin position="56"/>
        <end position="500"/>
    </location>
</feature>
<dbReference type="Pfam" id="PF00443">
    <property type="entry name" value="UCH"/>
    <property type="match status" value="3"/>
</dbReference>
<evidence type="ECO:0000256" key="9">
    <source>
        <dbReference type="SAM" id="Phobius"/>
    </source>
</evidence>
<keyword evidence="9" id="KW-0472">Membrane</keyword>
<dbReference type="PaxDb" id="121845-A0A3Q0JKF4"/>
<dbReference type="KEGG" id="dci:103520342"/>
<keyword evidence="7" id="KW-0788">Thiol protease</keyword>
<feature type="transmembrane region" description="Helical" evidence="9">
    <location>
        <begin position="23"/>
        <end position="43"/>
    </location>
</feature>
<dbReference type="CDD" id="cd02257">
    <property type="entry name" value="Peptidase_C19"/>
    <property type="match status" value="1"/>
</dbReference>
<evidence type="ECO:0000256" key="8">
    <source>
        <dbReference type="SAM" id="MobiDB-lite"/>
    </source>
</evidence>
<evidence type="ECO:0000256" key="3">
    <source>
        <dbReference type="ARBA" id="ARBA00012759"/>
    </source>
</evidence>
<feature type="region of interest" description="Disordered" evidence="8">
    <location>
        <begin position="402"/>
        <end position="431"/>
    </location>
</feature>
<keyword evidence="9" id="KW-1133">Transmembrane helix</keyword>
<accession>A0A3Q0JKF4</accession>
<dbReference type="SUPFAM" id="SSF54001">
    <property type="entry name" value="Cysteine proteinases"/>
    <property type="match status" value="2"/>
</dbReference>
<dbReference type="GO" id="GO:0004843">
    <property type="term" value="F:cysteine-type deubiquitinase activity"/>
    <property type="evidence" value="ECO:0007669"/>
    <property type="project" value="UniProtKB-EC"/>
</dbReference>
<dbReference type="InterPro" id="IPR001394">
    <property type="entry name" value="Peptidase_C19_UCH"/>
</dbReference>
<evidence type="ECO:0000256" key="6">
    <source>
        <dbReference type="ARBA" id="ARBA00022801"/>
    </source>
</evidence>
<dbReference type="AlphaFoldDB" id="A0A3Q0JKF4"/>
<keyword evidence="11" id="KW-1185">Reference proteome</keyword>
<gene>
    <name evidence="12" type="primary">LOC103520342</name>
</gene>
<dbReference type="PANTHER" id="PTHR24006:SF888">
    <property type="entry name" value="UBIQUITIN CARBOXYL-TERMINAL HYDROLASE 30"/>
    <property type="match status" value="1"/>
</dbReference>
<evidence type="ECO:0000256" key="1">
    <source>
        <dbReference type="ARBA" id="ARBA00000707"/>
    </source>
</evidence>
<evidence type="ECO:0000256" key="5">
    <source>
        <dbReference type="ARBA" id="ARBA00022786"/>
    </source>
</evidence>
<dbReference type="EC" id="3.4.19.12" evidence="3"/>
<comment type="similarity">
    <text evidence="2">Belongs to the peptidase C19 family.</text>
</comment>
<keyword evidence="6 12" id="KW-0378">Hydrolase</keyword>
<dbReference type="GO" id="GO:0016579">
    <property type="term" value="P:protein deubiquitination"/>
    <property type="evidence" value="ECO:0007669"/>
    <property type="project" value="InterPro"/>
</dbReference>
<evidence type="ECO:0000313" key="12">
    <source>
        <dbReference type="RefSeq" id="XP_026687300.1"/>
    </source>
</evidence>
<dbReference type="PANTHER" id="PTHR24006">
    <property type="entry name" value="UBIQUITIN CARBOXYL-TERMINAL HYDROLASE"/>
    <property type="match status" value="1"/>
</dbReference>
<dbReference type="RefSeq" id="XP_026687300.1">
    <property type="nucleotide sequence ID" value="XM_026831499.1"/>
</dbReference>
<dbReference type="InterPro" id="IPR050164">
    <property type="entry name" value="Peptidase_C19"/>
</dbReference>
<evidence type="ECO:0000256" key="2">
    <source>
        <dbReference type="ARBA" id="ARBA00009085"/>
    </source>
</evidence>
<dbReference type="Gene3D" id="3.90.70.10">
    <property type="entry name" value="Cysteine proteinases"/>
    <property type="match status" value="3"/>
</dbReference>
<dbReference type="GO" id="GO:0006508">
    <property type="term" value="P:proteolysis"/>
    <property type="evidence" value="ECO:0007669"/>
    <property type="project" value="UniProtKB-KW"/>
</dbReference>
<dbReference type="GeneID" id="103520342"/>
<comment type="catalytic activity">
    <reaction evidence="1">
        <text>Thiol-dependent hydrolysis of ester, thioester, amide, peptide and isopeptide bonds formed by the C-terminal Gly of ubiquitin (a 76-residue protein attached to proteins as an intracellular targeting signal).</text>
        <dbReference type="EC" id="3.4.19.12"/>
    </reaction>
</comment>
<feature type="region of interest" description="Disordered" evidence="8">
    <location>
        <begin position="173"/>
        <end position="202"/>
    </location>
</feature>